<dbReference type="Proteomes" id="UP000029843">
    <property type="component" value="Unassembled WGS sequence"/>
</dbReference>
<proteinExistence type="predicted"/>
<comment type="caution">
    <text evidence="1">The sequence shown here is derived from an EMBL/GenBank/DDBJ whole genome shotgun (WGS) entry which is preliminary data.</text>
</comment>
<sequence>MKHTLCEYATDYCVKLQDESEILVFTYTDEESFNYT</sequence>
<accession>A0A099KU41</accession>
<gene>
    <name evidence="1" type="ORF">ND2E_1994</name>
</gene>
<evidence type="ECO:0000313" key="1">
    <source>
        <dbReference type="EMBL" id="KGJ94061.1"/>
    </source>
</evidence>
<dbReference type="AlphaFoldDB" id="A0A099KU41"/>
<reference evidence="1 2" key="1">
    <citation type="submission" date="2014-08" db="EMBL/GenBank/DDBJ databases">
        <title>Genomic and Phenotypic Diversity of Colwellia psychrerythraea strains from Disparate Marine Basins.</title>
        <authorList>
            <person name="Techtmann S.M."/>
            <person name="Stelling S.C."/>
            <person name="Utturkar S.M."/>
            <person name="Alshibli N."/>
            <person name="Harris A."/>
            <person name="Brown S.D."/>
            <person name="Hazen T.C."/>
        </authorList>
    </citation>
    <scope>NUCLEOTIDE SEQUENCE [LARGE SCALE GENOMIC DNA]</scope>
    <source>
        <strain evidence="1 2">ND2E</strain>
    </source>
</reference>
<organism evidence="1 2">
    <name type="scientific">Colwellia psychrerythraea</name>
    <name type="common">Vibrio psychroerythus</name>
    <dbReference type="NCBI Taxonomy" id="28229"/>
    <lineage>
        <taxon>Bacteria</taxon>
        <taxon>Pseudomonadati</taxon>
        <taxon>Pseudomonadota</taxon>
        <taxon>Gammaproteobacteria</taxon>
        <taxon>Alteromonadales</taxon>
        <taxon>Colwelliaceae</taxon>
        <taxon>Colwellia</taxon>
    </lineage>
</organism>
<protein>
    <submittedName>
        <fullName evidence="1">Uncharacterized protein</fullName>
    </submittedName>
</protein>
<name>A0A099KU41_COLPS</name>
<dbReference type="EMBL" id="JQED01000007">
    <property type="protein sequence ID" value="KGJ94061.1"/>
    <property type="molecule type" value="Genomic_DNA"/>
</dbReference>
<evidence type="ECO:0000313" key="2">
    <source>
        <dbReference type="Proteomes" id="UP000029843"/>
    </source>
</evidence>